<keyword evidence="3" id="KW-1185">Reference proteome</keyword>
<evidence type="ECO:0000259" key="1">
    <source>
        <dbReference type="Pfam" id="PF14291"/>
    </source>
</evidence>
<dbReference type="AlphaFoldDB" id="A0A6G1DNH8"/>
<dbReference type="EMBL" id="SPHZ02000006">
    <property type="protein sequence ID" value="KAF0913644.1"/>
    <property type="molecule type" value="Genomic_DNA"/>
</dbReference>
<accession>A0A6G1DNH8</accession>
<sequence>METLQEYEEMEMAVALHQTLIVLFSALHGSHEIRDCNKGQGGNDAFVIDGWDGWNKSDRLRDHIIVKSIVEEIDGDVFCLLVDESADVSGKEQMAVVLSLG</sequence>
<dbReference type="InterPro" id="IPR025398">
    <property type="entry name" value="DUF4371"/>
</dbReference>
<dbReference type="PANTHER" id="PTHR45749">
    <property type="match status" value="1"/>
</dbReference>
<dbReference type="OrthoDB" id="672832at2759"/>
<dbReference type="PANTHER" id="PTHR45749:SF34">
    <property type="entry name" value="ZINC FINGER MYM-TYPE PROTEIN 1-LIKE"/>
    <property type="match status" value="1"/>
</dbReference>
<dbReference type="Proteomes" id="UP000479710">
    <property type="component" value="Unassembled WGS sequence"/>
</dbReference>
<name>A0A6G1DNH8_9ORYZ</name>
<feature type="domain" description="DUF4371" evidence="1">
    <location>
        <begin position="65"/>
        <end position="98"/>
    </location>
</feature>
<dbReference type="Pfam" id="PF14291">
    <property type="entry name" value="DUF4371"/>
    <property type="match status" value="1"/>
</dbReference>
<evidence type="ECO:0000313" key="3">
    <source>
        <dbReference type="Proteomes" id="UP000479710"/>
    </source>
</evidence>
<gene>
    <name evidence="2" type="ORF">E2562_023748</name>
</gene>
<reference evidence="2 3" key="1">
    <citation type="submission" date="2019-11" db="EMBL/GenBank/DDBJ databases">
        <title>Whole genome sequence of Oryza granulata.</title>
        <authorList>
            <person name="Li W."/>
        </authorList>
    </citation>
    <scope>NUCLEOTIDE SEQUENCE [LARGE SCALE GENOMIC DNA]</scope>
    <source>
        <strain evidence="3">cv. Menghai</strain>
        <tissue evidence="2">Leaf</tissue>
    </source>
</reference>
<protein>
    <recommendedName>
        <fullName evidence="1">DUF4371 domain-containing protein</fullName>
    </recommendedName>
</protein>
<proteinExistence type="predicted"/>
<organism evidence="2 3">
    <name type="scientific">Oryza meyeriana var. granulata</name>
    <dbReference type="NCBI Taxonomy" id="110450"/>
    <lineage>
        <taxon>Eukaryota</taxon>
        <taxon>Viridiplantae</taxon>
        <taxon>Streptophyta</taxon>
        <taxon>Embryophyta</taxon>
        <taxon>Tracheophyta</taxon>
        <taxon>Spermatophyta</taxon>
        <taxon>Magnoliopsida</taxon>
        <taxon>Liliopsida</taxon>
        <taxon>Poales</taxon>
        <taxon>Poaceae</taxon>
        <taxon>BOP clade</taxon>
        <taxon>Oryzoideae</taxon>
        <taxon>Oryzeae</taxon>
        <taxon>Oryzinae</taxon>
        <taxon>Oryza</taxon>
        <taxon>Oryza meyeriana</taxon>
    </lineage>
</organism>
<comment type="caution">
    <text evidence="2">The sequence shown here is derived from an EMBL/GenBank/DDBJ whole genome shotgun (WGS) entry which is preliminary data.</text>
</comment>
<evidence type="ECO:0000313" key="2">
    <source>
        <dbReference type="EMBL" id="KAF0913644.1"/>
    </source>
</evidence>